<evidence type="ECO:0000313" key="10">
    <source>
        <dbReference type="Proteomes" id="UP000823661"/>
    </source>
</evidence>
<evidence type="ECO:0000256" key="3">
    <source>
        <dbReference type="ARBA" id="ARBA00022679"/>
    </source>
</evidence>
<protein>
    <recommendedName>
        <fullName evidence="2">mannose-1-phosphate guanylyltransferase</fullName>
        <ecNumber evidence="2">2.7.7.13</ecNumber>
    </recommendedName>
</protein>
<keyword evidence="4 9" id="KW-0548">Nucleotidyltransferase</keyword>
<evidence type="ECO:0000256" key="2">
    <source>
        <dbReference type="ARBA" id="ARBA00012387"/>
    </source>
</evidence>
<dbReference type="SUPFAM" id="SSF53448">
    <property type="entry name" value="Nucleotide-diphospho-sugar transferases"/>
    <property type="match status" value="1"/>
</dbReference>
<dbReference type="GO" id="GO:0009298">
    <property type="term" value="P:GDP-mannose biosynthetic process"/>
    <property type="evidence" value="ECO:0007669"/>
    <property type="project" value="TreeGrafter"/>
</dbReference>
<dbReference type="FunFam" id="3.90.550.10:FF:000046">
    <property type="entry name" value="Mannose-1-phosphate guanylyltransferase (GDP)"/>
    <property type="match status" value="1"/>
</dbReference>
<name>A0A9D9EV72_9BACT</name>
<accession>A0A9D9EV72</accession>
<dbReference type="AlphaFoldDB" id="A0A9D9EV72"/>
<dbReference type="InterPro" id="IPR029044">
    <property type="entry name" value="Nucleotide-diphossugar_trans"/>
</dbReference>
<comment type="similarity">
    <text evidence="1">Belongs to the mannose-6-phosphate isomerase type 2 family.</text>
</comment>
<evidence type="ECO:0000256" key="7">
    <source>
        <dbReference type="ARBA" id="ARBA00047343"/>
    </source>
</evidence>
<dbReference type="EMBL" id="JADIMI010000080">
    <property type="protein sequence ID" value="MBO8452873.1"/>
    <property type="molecule type" value="Genomic_DNA"/>
</dbReference>
<evidence type="ECO:0000256" key="6">
    <source>
        <dbReference type="ARBA" id="ARBA00023134"/>
    </source>
</evidence>
<feature type="domain" description="Nucleotidyl transferase" evidence="8">
    <location>
        <begin position="8"/>
        <end position="285"/>
    </location>
</feature>
<evidence type="ECO:0000256" key="1">
    <source>
        <dbReference type="ARBA" id="ARBA00006115"/>
    </source>
</evidence>
<dbReference type="Gene3D" id="3.90.550.10">
    <property type="entry name" value="Spore Coat Polysaccharide Biosynthesis Protein SpsA, Chain A"/>
    <property type="match status" value="1"/>
</dbReference>
<evidence type="ECO:0000256" key="4">
    <source>
        <dbReference type="ARBA" id="ARBA00022695"/>
    </source>
</evidence>
<evidence type="ECO:0000313" key="9">
    <source>
        <dbReference type="EMBL" id="MBO8452873.1"/>
    </source>
</evidence>
<dbReference type="GO" id="GO:0005525">
    <property type="term" value="F:GTP binding"/>
    <property type="evidence" value="ECO:0007669"/>
    <property type="project" value="UniProtKB-KW"/>
</dbReference>
<keyword evidence="5" id="KW-0547">Nucleotide-binding</keyword>
<comment type="caution">
    <text evidence="9">The sequence shown here is derived from an EMBL/GenBank/DDBJ whole genome shotgun (WGS) entry which is preliminary data.</text>
</comment>
<organism evidence="9 10">
    <name type="scientific">Candidatus Cryptobacteroides intestinavium</name>
    <dbReference type="NCBI Taxonomy" id="2840766"/>
    <lineage>
        <taxon>Bacteria</taxon>
        <taxon>Pseudomonadati</taxon>
        <taxon>Bacteroidota</taxon>
        <taxon>Bacteroidia</taxon>
        <taxon>Bacteroidales</taxon>
        <taxon>Candidatus Cryptobacteroides</taxon>
    </lineage>
</organism>
<dbReference type="PANTHER" id="PTHR46390:SF1">
    <property type="entry name" value="MANNOSE-1-PHOSPHATE GUANYLYLTRANSFERASE"/>
    <property type="match status" value="1"/>
</dbReference>
<comment type="catalytic activity">
    <reaction evidence="7">
        <text>alpha-D-mannose 1-phosphate + GTP + H(+) = GDP-alpha-D-mannose + diphosphate</text>
        <dbReference type="Rhea" id="RHEA:15229"/>
        <dbReference type="ChEBI" id="CHEBI:15378"/>
        <dbReference type="ChEBI" id="CHEBI:33019"/>
        <dbReference type="ChEBI" id="CHEBI:37565"/>
        <dbReference type="ChEBI" id="CHEBI:57527"/>
        <dbReference type="ChEBI" id="CHEBI:58409"/>
        <dbReference type="EC" id="2.7.7.13"/>
    </reaction>
</comment>
<dbReference type="PANTHER" id="PTHR46390">
    <property type="entry name" value="MANNOSE-1-PHOSPHATE GUANYLYLTRANSFERASE"/>
    <property type="match status" value="1"/>
</dbReference>
<keyword evidence="6" id="KW-0342">GTP-binding</keyword>
<dbReference type="InterPro" id="IPR005835">
    <property type="entry name" value="NTP_transferase_dom"/>
</dbReference>
<dbReference type="EC" id="2.7.7.13" evidence="2"/>
<evidence type="ECO:0000256" key="5">
    <source>
        <dbReference type="ARBA" id="ARBA00022741"/>
    </source>
</evidence>
<dbReference type="InterPro" id="IPR051161">
    <property type="entry name" value="Mannose-6P_isomerase_type2"/>
</dbReference>
<gene>
    <name evidence="9" type="ORF">IAC06_08365</name>
</gene>
<dbReference type="SUPFAM" id="SSF159283">
    <property type="entry name" value="Guanosine diphospho-D-mannose pyrophosphorylase/mannose-6-phosphate isomerase linker domain"/>
    <property type="match status" value="1"/>
</dbReference>
<reference evidence="9" key="1">
    <citation type="submission" date="2020-10" db="EMBL/GenBank/DDBJ databases">
        <authorList>
            <person name="Gilroy R."/>
        </authorList>
    </citation>
    <scope>NUCLEOTIDE SEQUENCE</scope>
    <source>
        <strain evidence="9">B1-20833</strain>
    </source>
</reference>
<dbReference type="Proteomes" id="UP000823661">
    <property type="component" value="Unassembled WGS sequence"/>
</dbReference>
<keyword evidence="3" id="KW-0808">Transferase</keyword>
<dbReference type="Pfam" id="PF00483">
    <property type="entry name" value="NTP_transferase"/>
    <property type="match status" value="1"/>
</dbReference>
<sequence length="364" mass="41435">MNRNHYCIIMAGGAGTRLWPISRTDFPKQFIEVGNTGKSFLRTTYDRFAGFFIPENIIVVTNSRYKNLVKQQIPELDDSNILAEPYSRNTAPCVAYATYTLLKRNPDAAMVVTPADHLIFDEDKFRETIINALDYAAREKVLMTIGLMPTRPDTNYGYIQVTGGKNACHADKAVKVKTFTEKPDADLARVFVDSGEFLWNSGIFAWTAQSIKEEMEKYLPEVTRLFTGWEKTLGSKAEEDFIARVYTDCLNISIDYAVMEKTDRAWLYPATFGWADIGSWESLQEFYPYKDTLGNAVIAEKTLTSENHNSIFISNARNKLVAIKGLKDYMVIDTDDVLLICPKNDKSFKDFMAGIAMPEYEKYR</sequence>
<proteinExistence type="inferred from homology"/>
<reference evidence="9" key="2">
    <citation type="journal article" date="2021" name="PeerJ">
        <title>Extensive microbial diversity within the chicken gut microbiome revealed by metagenomics and culture.</title>
        <authorList>
            <person name="Gilroy R."/>
            <person name="Ravi A."/>
            <person name="Getino M."/>
            <person name="Pursley I."/>
            <person name="Horton D.L."/>
            <person name="Alikhan N.F."/>
            <person name="Baker D."/>
            <person name="Gharbi K."/>
            <person name="Hall N."/>
            <person name="Watson M."/>
            <person name="Adriaenssens E.M."/>
            <person name="Foster-Nyarko E."/>
            <person name="Jarju S."/>
            <person name="Secka A."/>
            <person name="Antonio M."/>
            <person name="Oren A."/>
            <person name="Chaudhuri R.R."/>
            <person name="La Ragione R."/>
            <person name="Hildebrand F."/>
            <person name="Pallen M.J."/>
        </authorList>
    </citation>
    <scope>NUCLEOTIDE SEQUENCE</scope>
    <source>
        <strain evidence="9">B1-20833</strain>
    </source>
</reference>
<evidence type="ECO:0000259" key="8">
    <source>
        <dbReference type="Pfam" id="PF00483"/>
    </source>
</evidence>
<dbReference type="CDD" id="cd02509">
    <property type="entry name" value="GDP-M1P_Guanylyltransferase"/>
    <property type="match status" value="1"/>
</dbReference>
<dbReference type="GO" id="GO:0004475">
    <property type="term" value="F:mannose-1-phosphate guanylyltransferase (GTP) activity"/>
    <property type="evidence" value="ECO:0007669"/>
    <property type="project" value="UniProtKB-EC"/>
</dbReference>
<dbReference type="InterPro" id="IPR049577">
    <property type="entry name" value="GMPP_N"/>
</dbReference>